<feature type="non-terminal residue" evidence="2">
    <location>
        <position position="1"/>
    </location>
</feature>
<feature type="compositionally biased region" description="Low complexity" evidence="1">
    <location>
        <begin position="167"/>
        <end position="180"/>
    </location>
</feature>
<feature type="region of interest" description="Disordered" evidence="1">
    <location>
        <begin position="206"/>
        <end position="321"/>
    </location>
</feature>
<dbReference type="AlphaFoldDB" id="A0AAN6JJQ5"/>
<feature type="region of interest" description="Disordered" evidence="1">
    <location>
        <begin position="1"/>
        <end position="180"/>
    </location>
</feature>
<feature type="compositionally biased region" description="Low complexity" evidence="1">
    <location>
        <begin position="31"/>
        <end position="68"/>
    </location>
</feature>
<dbReference type="Proteomes" id="UP001176521">
    <property type="component" value="Unassembled WGS sequence"/>
</dbReference>
<gene>
    <name evidence="2" type="ORF">OC842_004808</name>
</gene>
<dbReference type="EMBL" id="JAPDMQ010000303">
    <property type="protein sequence ID" value="KAK0527646.1"/>
    <property type="molecule type" value="Genomic_DNA"/>
</dbReference>
<dbReference type="InterPro" id="IPR011990">
    <property type="entry name" value="TPR-like_helical_dom_sf"/>
</dbReference>
<reference evidence="2" key="1">
    <citation type="journal article" date="2023" name="PhytoFront">
        <title>Draft Genome Resources of Seven Strains of Tilletia horrida, Causal Agent of Kernel Smut of Rice.</title>
        <authorList>
            <person name="Khanal S."/>
            <person name="Antony Babu S."/>
            <person name="Zhou X.G."/>
        </authorList>
    </citation>
    <scope>NUCLEOTIDE SEQUENCE</scope>
    <source>
        <strain evidence="2">TX3</strain>
    </source>
</reference>
<feature type="compositionally biased region" description="Basic and acidic residues" evidence="1">
    <location>
        <begin position="1"/>
        <end position="17"/>
    </location>
</feature>
<feature type="compositionally biased region" description="Acidic residues" evidence="1">
    <location>
        <begin position="143"/>
        <end position="155"/>
    </location>
</feature>
<sequence length="1061" mass="114710">PTGPDKGKPLPHEDRVSTEAFSIVGPFRRGAAAAAAAAASSSSSSSSPSQQQQQQSKQSSTSTSTGSSLRPQQQGYYSSSPSSTTPASRNSTTASHLRPPGPSSRTTTTSTSTTAYPTASSPLPPPPQRALSALSLATTTTEGDQEFFNAEEGDSYTDHAPSPSPQPQQQQQAAASPAREGYVGAALGAVTGAAAAAGAAALSAGSYFRSGSGSNPAAAATIPTEGQKKAARERHDDSGASTPTGVGPAGPSSIHSPTLQRRAGDSLDGSEQLHSPNQPLEMGGQLHHHQQQQQPLGVHQFNHHPAAPGSEPPFDLDDDGRALSDEASIMTDQSVTPETEVRLSFIPTRPLKEAEVRITDDDIRDDLALVRGAMSLFLNSRMQEAEDICIQGAEKRLYKAVGMALINTVKAVLTFEPQDFINAIECNKHSMNIASLLRRKKGVRKVAGNSQANLRAMTVVQLHAELIFAESQVLKAILGIFYAGDALALVRHALDLRNGYFLHREMLKFVEWLDAEQEQATILASTKSNTKSVRLIDQDFRSGVYLGNGLSSLVLSFLPGGMLKVMEKFGFIGDRKMALDLFQRAGGWSKQKPLPTISTDEEGVRRPLCDIAIMCYHLIISSYVPITDIDIDMGDKILSWNLVRFPQGIFFLYFSARLYGTQALPEKAIEYYRNAIEAQREYKQLHHLCFWDLSLTYLATCDFARAYECYDVLSRESNWSKAIYQYSKAIMLYETGMNSADAHSRSPATIMRTVPKLTKRIAGRTIPFERFVSYKAKKFIANNNRAPLPGIEFSYLWHCIGQSPVFLLVSNSLARIDELLDDLATYTDPAAYGSGEEEYYGALCVANFLRGVTLRFIAHPEGHTLVRLPADDTLAPVEEIERQAAESFATVLKHGSKLDAADRFSHYEWGRLKACMGDDEGAKKEFKLVLSQKPLEARGKGKFPGALKADYLLQSMCLVRSHAALETLRVAKGRSTSFFASEAGSFSSSSRPARSDSLMSASVSVTGGIGSAVGGAGAGLRTSLRQPVSRHSIVGSPNASLQKTGTISSRHSASGSFSYEH</sequence>
<feature type="compositionally biased region" description="Low complexity" evidence="1">
    <location>
        <begin position="291"/>
        <end position="300"/>
    </location>
</feature>
<name>A0AAN6JJQ5_9BASI</name>
<keyword evidence="3" id="KW-1185">Reference proteome</keyword>
<dbReference type="GO" id="GO:0005741">
    <property type="term" value="C:mitochondrial outer membrane"/>
    <property type="evidence" value="ECO:0007669"/>
    <property type="project" value="TreeGrafter"/>
</dbReference>
<proteinExistence type="predicted"/>
<dbReference type="InterPro" id="IPR019412">
    <property type="entry name" value="IML2/TPR_39"/>
</dbReference>
<dbReference type="Gene3D" id="1.25.40.10">
    <property type="entry name" value="Tetratricopeptide repeat domain"/>
    <property type="match status" value="1"/>
</dbReference>
<dbReference type="GO" id="GO:0005634">
    <property type="term" value="C:nucleus"/>
    <property type="evidence" value="ECO:0007669"/>
    <property type="project" value="TreeGrafter"/>
</dbReference>
<protein>
    <submittedName>
        <fullName evidence="2">Uncharacterized protein</fullName>
    </submittedName>
</protein>
<dbReference type="Pfam" id="PF10300">
    <property type="entry name" value="Iml2-TPR_39"/>
    <property type="match status" value="1"/>
</dbReference>
<feature type="compositionally biased region" description="Low complexity" evidence="1">
    <location>
        <begin position="78"/>
        <end position="121"/>
    </location>
</feature>
<feature type="compositionally biased region" description="Basic and acidic residues" evidence="1">
    <location>
        <begin position="226"/>
        <end position="238"/>
    </location>
</feature>
<accession>A0AAN6JJQ5</accession>
<evidence type="ECO:0000313" key="3">
    <source>
        <dbReference type="Proteomes" id="UP001176521"/>
    </source>
</evidence>
<evidence type="ECO:0000256" key="1">
    <source>
        <dbReference type="SAM" id="MobiDB-lite"/>
    </source>
</evidence>
<feature type="region of interest" description="Disordered" evidence="1">
    <location>
        <begin position="1028"/>
        <end position="1061"/>
    </location>
</feature>
<organism evidence="2 3">
    <name type="scientific">Tilletia horrida</name>
    <dbReference type="NCBI Taxonomy" id="155126"/>
    <lineage>
        <taxon>Eukaryota</taxon>
        <taxon>Fungi</taxon>
        <taxon>Dikarya</taxon>
        <taxon>Basidiomycota</taxon>
        <taxon>Ustilaginomycotina</taxon>
        <taxon>Exobasidiomycetes</taxon>
        <taxon>Tilletiales</taxon>
        <taxon>Tilletiaceae</taxon>
        <taxon>Tilletia</taxon>
    </lineage>
</organism>
<dbReference type="GO" id="GO:0005829">
    <property type="term" value="C:cytosol"/>
    <property type="evidence" value="ECO:0007669"/>
    <property type="project" value="TreeGrafter"/>
</dbReference>
<evidence type="ECO:0000313" key="2">
    <source>
        <dbReference type="EMBL" id="KAK0527646.1"/>
    </source>
</evidence>
<feature type="compositionally biased region" description="Polar residues" evidence="1">
    <location>
        <begin position="1035"/>
        <end position="1061"/>
    </location>
</feature>
<dbReference type="PANTHER" id="PTHR31859:SF1">
    <property type="entry name" value="TETRATRICOPEPTIDE REPEAT PROTEIN 39C"/>
    <property type="match status" value="1"/>
</dbReference>
<dbReference type="SUPFAM" id="SSF48452">
    <property type="entry name" value="TPR-like"/>
    <property type="match status" value="1"/>
</dbReference>
<dbReference type="PANTHER" id="PTHR31859">
    <property type="entry name" value="TETRATRICOPEPTIDE REPEAT PROTEIN 39 FAMILY MEMBER"/>
    <property type="match status" value="1"/>
</dbReference>
<comment type="caution">
    <text evidence="2">The sequence shown here is derived from an EMBL/GenBank/DDBJ whole genome shotgun (WGS) entry which is preliminary data.</text>
</comment>
<feature type="compositionally biased region" description="Low complexity" evidence="1">
    <location>
        <begin position="129"/>
        <end position="141"/>
    </location>
</feature>